<evidence type="ECO:0000256" key="1">
    <source>
        <dbReference type="ARBA" id="ARBA00022448"/>
    </source>
</evidence>
<evidence type="ECO:0000313" key="3">
    <source>
        <dbReference type="EMBL" id="APG91183.1"/>
    </source>
</evidence>
<feature type="transmembrane region" description="Helical" evidence="2">
    <location>
        <begin position="101"/>
        <end position="130"/>
    </location>
</feature>
<reference evidence="3 4" key="1">
    <citation type="submission" date="2015-10" db="EMBL/GenBank/DDBJ databases">
        <title>Genomic differences between typical nodule nitrogen-fixing rhizobial strains and those coming from bean seeds.</title>
        <authorList>
            <person name="Peralta H."/>
            <person name="Aguilar-Vera A."/>
            <person name="Diaz R."/>
            <person name="Mora Y."/>
            <person name="Martinez-Batallar G."/>
            <person name="Salazar E."/>
            <person name="Vargas-Lagunas C."/>
            <person name="Encarnacion S."/>
            <person name="Girard L."/>
            <person name="Mora J."/>
        </authorList>
    </citation>
    <scope>NUCLEOTIDE SEQUENCE [LARGE SCALE GENOMIC DNA]</scope>
    <source>
        <strain evidence="3 4">CFNEI 73</strain>
    </source>
</reference>
<keyword evidence="2" id="KW-0812">Transmembrane</keyword>
<feature type="transmembrane region" description="Helical" evidence="2">
    <location>
        <begin position="288"/>
        <end position="307"/>
    </location>
</feature>
<keyword evidence="2" id="KW-1133">Transmembrane helix</keyword>
<feature type="transmembrane region" description="Helical" evidence="2">
    <location>
        <begin position="263"/>
        <end position="282"/>
    </location>
</feature>
<evidence type="ECO:0000256" key="2">
    <source>
        <dbReference type="SAM" id="Phobius"/>
    </source>
</evidence>
<dbReference type="PANTHER" id="PTHR43298:SF2">
    <property type="entry name" value="FMN_FAD EXPORTER YEEO-RELATED"/>
    <property type="match status" value="1"/>
</dbReference>
<feature type="transmembrane region" description="Helical" evidence="2">
    <location>
        <begin position="327"/>
        <end position="345"/>
    </location>
</feature>
<dbReference type="GO" id="GO:0005886">
    <property type="term" value="C:plasma membrane"/>
    <property type="evidence" value="ECO:0007669"/>
    <property type="project" value="TreeGrafter"/>
</dbReference>
<dbReference type="EMBL" id="CP013107">
    <property type="protein sequence ID" value="APG91183.1"/>
    <property type="molecule type" value="Genomic_DNA"/>
</dbReference>
<dbReference type="KEGG" id="same:SAMCFNEI73_Ch1896"/>
<proteinExistence type="predicted"/>
<protein>
    <submittedName>
        <fullName evidence="3">Efflux protein</fullName>
    </submittedName>
</protein>
<name>A0A1L3LMC4_9HYPH</name>
<dbReference type="Pfam" id="PF01554">
    <property type="entry name" value="MatE"/>
    <property type="match status" value="2"/>
</dbReference>
<feature type="transmembrane region" description="Helical" evidence="2">
    <location>
        <begin position="142"/>
        <end position="159"/>
    </location>
</feature>
<keyword evidence="2" id="KW-0472">Membrane</keyword>
<feature type="transmembrane region" description="Helical" evidence="2">
    <location>
        <begin position="399"/>
        <end position="423"/>
    </location>
</feature>
<feature type="transmembrane region" description="Helical" evidence="2">
    <location>
        <begin position="50"/>
        <end position="73"/>
    </location>
</feature>
<dbReference type="GO" id="GO:0015297">
    <property type="term" value="F:antiporter activity"/>
    <property type="evidence" value="ECO:0007669"/>
    <property type="project" value="InterPro"/>
</dbReference>
<gene>
    <name evidence="3" type="ORF">SAMCFNEI73_Ch1896</name>
</gene>
<organism evidence="3 4">
    <name type="scientific">Sinorhizobium americanum</name>
    <dbReference type="NCBI Taxonomy" id="194963"/>
    <lineage>
        <taxon>Bacteria</taxon>
        <taxon>Pseudomonadati</taxon>
        <taxon>Pseudomonadota</taxon>
        <taxon>Alphaproteobacteria</taxon>
        <taxon>Hyphomicrobiales</taxon>
        <taxon>Rhizobiaceae</taxon>
        <taxon>Sinorhizobium/Ensifer group</taxon>
        <taxon>Sinorhizobium</taxon>
    </lineage>
</organism>
<dbReference type="InterPro" id="IPR002528">
    <property type="entry name" value="MATE_fam"/>
</dbReference>
<keyword evidence="4" id="KW-1185">Reference proteome</keyword>
<evidence type="ECO:0000313" key="4">
    <source>
        <dbReference type="Proteomes" id="UP000182306"/>
    </source>
</evidence>
<dbReference type="NCBIfam" id="TIGR00797">
    <property type="entry name" value="matE"/>
    <property type="match status" value="1"/>
</dbReference>
<feature type="transmembrane region" description="Helical" evidence="2">
    <location>
        <begin position="201"/>
        <end position="224"/>
    </location>
</feature>
<dbReference type="STRING" id="194963.SAMCFNEI73_Ch1896"/>
<dbReference type="GO" id="GO:0042910">
    <property type="term" value="F:xenobiotic transmembrane transporter activity"/>
    <property type="evidence" value="ECO:0007669"/>
    <property type="project" value="InterPro"/>
</dbReference>
<feature type="transmembrane region" description="Helical" evidence="2">
    <location>
        <begin position="365"/>
        <end position="387"/>
    </location>
</feature>
<dbReference type="InterPro" id="IPR050222">
    <property type="entry name" value="MATE_MdtK"/>
</dbReference>
<sequence>MAAKAAVKPDMPAVSLSYPTFAQARRIGALAMPLSAVQLAQVAISTTDMIMLGWVGGTALAAGALGFTLFNLLRTMGFGLVVGTSNLVAENSRAGIFRAHLLAGLAIATGAAAIGALVLAFGGLLLPWFGQDEEVTEFASRYLLFVAPGLFPLFWFYAYRGLVVGGRRANLLLLITLGTVVVNAVLDYGFLFGAFGLPALGVPGVAASSSISYLLQFVAIASVTHGTTRFVREKSAAEIGSALRRILKIGVPTAGSYASEAGFTTLIALMAGTYGAAALAAHAAVNQIIYVIFMLSIGLSHATSIGVSEAIGTHNGAAALGAGRSGLCLGFAVVSAFSFLLLLFPSEVLALFSIKPDGEAGLHEIATGLLFAAALFQILDFLQNIGIGAVRGIGRAGQGFWITIGSYWIVGAPTAWLVGFHLYPGVLGVWSGMGAGLAAAATGMVLLFERGVAPAAVAEPAR</sequence>
<feature type="transmembrane region" description="Helical" evidence="2">
    <location>
        <begin position="429"/>
        <end position="448"/>
    </location>
</feature>
<accession>A0A1L3LMC4</accession>
<keyword evidence="1" id="KW-0813">Transport</keyword>
<dbReference type="PANTHER" id="PTHR43298">
    <property type="entry name" value="MULTIDRUG RESISTANCE PROTEIN NORM-RELATED"/>
    <property type="match status" value="1"/>
</dbReference>
<dbReference type="Proteomes" id="UP000182306">
    <property type="component" value="Chromosome"/>
</dbReference>
<feature type="transmembrane region" description="Helical" evidence="2">
    <location>
        <begin position="171"/>
        <end position="195"/>
    </location>
</feature>
<dbReference type="AlphaFoldDB" id="A0A1L3LMC4"/>